<keyword evidence="3" id="KW-1185">Reference proteome</keyword>
<feature type="transmembrane region" description="Helical" evidence="1">
    <location>
        <begin position="144"/>
        <end position="160"/>
    </location>
</feature>
<evidence type="ECO:0000313" key="2">
    <source>
        <dbReference type="EMBL" id="MDI3321490.1"/>
    </source>
</evidence>
<feature type="transmembrane region" description="Helical" evidence="1">
    <location>
        <begin position="6"/>
        <end position="28"/>
    </location>
</feature>
<dbReference type="EMBL" id="JASBRG010000007">
    <property type="protein sequence ID" value="MDI3321490.1"/>
    <property type="molecule type" value="Genomic_DNA"/>
</dbReference>
<evidence type="ECO:0000256" key="1">
    <source>
        <dbReference type="SAM" id="Phobius"/>
    </source>
</evidence>
<reference evidence="2 3" key="1">
    <citation type="submission" date="2023-05" db="EMBL/GenBank/DDBJ databases">
        <title>Genome sequence of Pinibacter sp. MAH-24.</title>
        <authorList>
            <person name="Huq M.A."/>
        </authorList>
    </citation>
    <scope>NUCLEOTIDE SEQUENCE [LARGE SCALE GENOMIC DNA]</scope>
    <source>
        <strain evidence="2 3">MAH-24</strain>
    </source>
</reference>
<organism evidence="2 3">
    <name type="scientific">Pinibacter soli</name>
    <dbReference type="NCBI Taxonomy" id="3044211"/>
    <lineage>
        <taxon>Bacteria</taxon>
        <taxon>Pseudomonadati</taxon>
        <taxon>Bacteroidota</taxon>
        <taxon>Chitinophagia</taxon>
        <taxon>Chitinophagales</taxon>
        <taxon>Chitinophagaceae</taxon>
        <taxon>Pinibacter</taxon>
    </lineage>
</organism>
<proteinExistence type="predicted"/>
<comment type="caution">
    <text evidence="2">The sequence shown here is derived from an EMBL/GenBank/DDBJ whole genome shotgun (WGS) entry which is preliminary data.</text>
</comment>
<feature type="transmembrane region" description="Helical" evidence="1">
    <location>
        <begin position="115"/>
        <end position="132"/>
    </location>
</feature>
<accession>A0ABT6RG10</accession>
<gene>
    <name evidence="2" type="ORF">QJ048_16970</name>
</gene>
<sequence>MNQSKAFFYLAIFNVLIALTVIADCHFLPRKIVNEKFDFVSDIESRSRNSSHHTIYFVCKSGRKYQVPEHFRFELNKDSSLVIEQSVIFQIPMTMSSPSASLQNASVIDQIDNPLFLGVMIGLIITSLWVIVSKRTFSKSGYDFTLFCIAFYVGFIMIVFW</sequence>
<name>A0ABT6RG10_9BACT</name>
<keyword evidence="1" id="KW-1133">Transmembrane helix</keyword>
<protein>
    <submittedName>
        <fullName evidence="2">Uncharacterized protein</fullName>
    </submittedName>
</protein>
<keyword evidence="1" id="KW-0812">Transmembrane</keyword>
<evidence type="ECO:0000313" key="3">
    <source>
        <dbReference type="Proteomes" id="UP001226434"/>
    </source>
</evidence>
<keyword evidence="1" id="KW-0472">Membrane</keyword>
<dbReference type="Proteomes" id="UP001226434">
    <property type="component" value="Unassembled WGS sequence"/>
</dbReference>
<dbReference type="RefSeq" id="WP_282335600.1">
    <property type="nucleotide sequence ID" value="NZ_JASBRG010000007.1"/>
</dbReference>